<proteinExistence type="predicted"/>
<accession>A0A9W7A8M5</accession>
<evidence type="ECO:0000313" key="3">
    <source>
        <dbReference type="Proteomes" id="UP001165082"/>
    </source>
</evidence>
<name>A0A9W7A8M5_9STRA</name>
<keyword evidence="3" id="KW-1185">Reference proteome</keyword>
<dbReference type="Proteomes" id="UP001165082">
    <property type="component" value="Unassembled WGS sequence"/>
</dbReference>
<sequence length="78" mass="8966">MLWSFFAEEFSKTATKIKREVALPILPTAVPPTDMTPEQVKELQMSLQQQQQQMTMMQQQLAAQQQQLMAAQPQQVTM</sequence>
<reference evidence="2" key="1">
    <citation type="submission" date="2022-07" db="EMBL/GenBank/DDBJ databases">
        <title>Genome analysis of Parmales, a sister group of diatoms, reveals the evolutionary specialization of diatoms from phago-mixotrophs to photoautotrophs.</title>
        <authorList>
            <person name="Ban H."/>
            <person name="Sato S."/>
            <person name="Yoshikawa S."/>
            <person name="Kazumasa Y."/>
            <person name="Nakamura Y."/>
            <person name="Ichinomiya M."/>
            <person name="Saitoh K."/>
            <person name="Sato N."/>
            <person name="Blanc-Mathieu R."/>
            <person name="Endo H."/>
            <person name="Kuwata A."/>
            <person name="Ogata H."/>
        </authorList>
    </citation>
    <scope>NUCLEOTIDE SEQUENCE</scope>
</reference>
<evidence type="ECO:0000313" key="2">
    <source>
        <dbReference type="EMBL" id="GMH65445.1"/>
    </source>
</evidence>
<dbReference type="AlphaFoldDB" id="A0A9W7A8M5"/>
<comment type="caution">
    <text evidence="2">The sequence shown here is derived from an EMBL/GenBank/DDBJ whole genome shotgun (WGS) entry which is preliminary data.</text>
</comment>
<keyword evidence="1" id="KW-0175">Coiled coil</keyword>
<organism evidence="2 3">
    <name type="scientific">Triparma retinervis</name>
    <dbReference type="NCBI Taxonomy" id="2557542"/>
    <lineage>
        <taxon>Eukaryota</taxon>
        <taxon>Sar</taxon>
        <taxon>Stramenopiles</taxon>
        <taxon>Ochrophyta</taxon>
        <taxon>Bolidophyceae</taxon>
        <taxon>Parmales</taxon>
        <taxon>Triparmaceae</taxon>
        <taxon>Triparma</taxon>
    </lineage>
</organism>
<feature type="coiled-coil region" evidence="1">
    <location>
        <begin position="40"/>
        <end position="67"/>
    </location>
</feature>
<dbReference type="EMBL" id="BRXZ01001212">
    <property type="protein sequence ID" value="GMH65445.1"/>
    <property type="molecule type" value="Genomic_DNA"/>
</dbReference>
<gene>
    <name evidence="2" type="ORF">TrRE_jg6706</name>
</gene>
<protein>
    <submittedName>
        <fullName evidence="2">Uncharacterized protein</fullName>
    </submittedName>
</protein>
<evidence type="ECO:0000256" key="1">
    <source>
        <dbReference type="SAM" id="Coils"/>
    </source>
</evidence>